<feature type="signal peptide" evidence="1">
    <location>
        <begin position="1"/>
        <end position="21"/>
    </location>
</feature>
<accession>A0A4Y9S7J1</accession>
<reference evidence="2 3" key="1">
    <citation type="submission" date="2019-03" db="EMBL/GenBank/DDBJ databases">
        <title>Draft Genome Sequence of Duganella callidus sp. nov., a Novel Duganella Species Isolated from Cultivated Soil.</title>
        <authorList>
            <person name="Raths R."/>
            <person name="Peta V."/>
            <person name="Bucking H."/>
        </authorList>
    </citation>
    <scope>NUCLEOTIDE SEQUENCE [LARGE SCALE GENOMIC DNA]</scope>
    <source>
        <strain evidence="2 3">DN04</strain>
    </source>
</reference>
<keyword evidence="3" id="KW-1185">Reference proteome</keyword>
<feature type="chain" id="PRO_5021349765" description="DUF2946 domain-containing protein" evidence="1">
    <location>
        <begin position="22"/>
        <end position="90"/>
    </location>
</feature>
<name>A0A4Y9S7J1_9BURK</name>
<gene>
    <name evidence="2" type="ORF">E4L98_25755</name>
</gene>
<dbReference type="EMBL" id="SPVG01000250">
    <property type="protein sequence ID" value="TFW15697.1"/>
    <property type="molecule type" value="Genomic_DNA"/>
</dbReference>
<evidence type="ECO:0000256" key="1">
    <source>
        <dbReference type="SAM" id="SignalP"/>
    </source>
</evidence>
<evidence type="ECO:0008006" key="4">
    <source>
        <dbReference type="Google" id="ProtNLM"/>
    </source>
</evidence>
<comment type="caution">
    <text evidence="2">The sequence shown here is derived from an EMBL/GenBank/DDBJ whole genome shotgun (WGS) entry which is preliminary data.</text>
</comment>
<evidence type="ECO:0000313" key="2">
    <source>
        <dbReference type="EMBL" id="TFW15697.1"/>
    </source>
</evidence>
<evidence type="ECO:0000313" key="3">
    <source>
        <dbReference type="Proteomes" id="UP000297729"/>
    </source>
</evidence>
<sequence>MFFVLLFLALQLLGANSHTHAYTDHEPDCAACSVVHLPAGGVPPLALALLPVAPQAGVALVMPAVPVRTARNEYLTPPSHAPPGVAVSSI</sequence>
<proteinExistence type="predicted"/>
<organism evidence="2 3">
    <name type="scientific">Duganella callida</name>
    <dbReference type="NCBI Taxonomy" id="2561932"/>
    <lineage>
        <taxon>Bacteria</taxon>
        <taxon>Pseudomonadati</taxon>
        <taxon>Pseudomonadota</taxon>
        <taxon>Betaproteobacteria</taxon>
        <taxon>Burkholderiales</taxon>
        <taxon>Oxalobacteraceae</taxon>
        <taxon>Telluria group</taxon>
        <taxon>Duganella</taxon>
    </lineage>
</organism>
<dbReference type="Proteomes" id="UP000297729">
    <property type="component" value="Unassembled WGS sequence"/>
</dbReference>
<dbReference type="AlphaFoldDB" id="A0A4Y9S7J1"/>
<keyword evidence="1" id="KW-0732">Signal</keyword>
<protein>
    <recommendedName>
        <fullName evidence="4">DUF2946 domain-containing protein</fullName>
    </recommendedName>
</protein>